<feature type="compositionally biased region" description="Polar residues" evidence="1">
    <location>
        <begin position="124"/>
        <end position="135"/>
    </location>
</feature>
<feature type="region of interest" description="Disordered" evidence="1">
    <location>
        <begin position="117"/>
        <end position="176"/>
    </location>
</feature>
<evidence type="ECO:0000313" key="2">
    <source>
        <dbReference type="EMBL" id="KAK3317032.1"/>
    </source>
</evidence>
<feature type="compositionally biased region" description="Low complexity" evidence="1">
    <location>
        <begin position="148"/>
        <end position="161"/>
    </location>
</feature>
<comment type="caution">
    <text evidence="2">The sequence shown here is derived from an EMBL/GenBank/DDBJ whole genome shotgun (WGS) entry which is preliminary data.</text>
</comment>
<proteinExistence type="predicted"/>
<evidence type="ECO:0000256" key="1">
    <source>
        <dbReference type="SAM" id="MobiDB-lite"/>
    </source>
</evidence>
<organism evidence="2 3">
    <name type="scientific">Apodospora peruviana</name>
    <dbReference type="NCBI Taxonomy" id="516989"/>
    <lineage>
        <taxon>Eukaryota</taxon>
        <taxon>Fungi</taxon>
        <taxon>Dikarya</taxon>
        <taxon>Ascomycota</taxon>
        <taxon>Pezizomycotina</taxon>
        <taxon>Sordariomycetes</taxon>
        <taxon>Sordariomycetidae</taxon>
        <taxon>Sordariales</taxon>
        <taxon>Lasiosphaeriaceae</taxon>
        <taxon>Apodospora</taxon>
    </lineage>
</organism>
<keyword evidence="3" id="KW-1185">Reference proteome</keyword>
<dbReference type="Proteomes" id="UP001283341">
    <property type="component" value="Unassembled WGS sequence"/>
</dbReference>
<protein>
    <submittedName>
        <fullName evidence="2">Uncharacterized protein</fullName>
    </submittedName>
</protein>
<reference evidence="2" key="1">
    <citation type="journal article" date="2023" name="Mol. Phylogenet. Evol.">
        <title>Genome-scale phylogeny and comparative genomics of the fungal order Sordariales.</title>
        <authorList>
            <person name="Hensen N."/>
            <person name="Bonometti L."/>
            <person name="Westerberg I."/>
            <person name="Brannstrom I.O."/>
            <person name="Guillou S."/>
            <person name="Cros-Aarteil S."/>
            <person name="Calhoun S."/>
            <person name="Haridas S."/>
            <person name="Kuo A."/>
            <person name="Mondo S."/>
            <person name="Pangilinan J."/>
            <person name="Riley R."/>
            <person name="LaButti K."/>
            <person name="Andreopoulos B."/>
            <person name="Lipzen A."/>
            <person name="Chen C."/>
            <person name="Yan M."/>
            <person name="Daum C."/>
            <person name="Ng V."/>
            <person name="Clum A."/>
            <person name="Steindorff A."/>
            <person name="Ohm R.A."/>
            <person name="Martin F."/>
            <person name="Silar P."/>
            <person name="Natvig D.O."/>
            <person name="Lalanne C."/>
            <person name="Gautier V."/>
            <person name="Ament-Velasquez S.L."/>
            <person name="Kruys A."/>
            <person name="Hutchinson M.I."/>
            <person name="Powell A.J."/>
            <person name="Barry K."/>
            <person name="Miller A.N."/>
            <person name="Grigoriev I.V."/>
            <person name="Debuchy R."/>
            <person name="Gladieux P."/>
            <person name="Hiltunen Thoren M."/>
            <person name="Johannesson H."/>
        </authorList>
    </citation>
    <scope>NUCLEOTIDE SEQUENCE</scope>
    <source>
        <strain evidence="2">CBS 118394</strain>
    </source>
</reference>
<accession>A0AAE0I1X2</accession>
<sequence length="254" mass="27199">MLLLSAAHLEPAMIKTDEASVRGIIQAVNHASTKKGAVAARKLPSGDTVITFQGMTTRDWHSTNSVCIKDAFGQQAEESERIFAVLLKGPGAVFQLLEMGDTTVPTMRQRRLMETAAGMEKPNAQLTATKPSSDAQPAEGDTRHGRRTAITDTTNTAATAAVDPSNFTQGEGDDGYREASRKMIKGRPTSVVSAQHHALRDPQQTRINFESATSRLATLVPTTAAEPTATTTSMDVNMSDTVMEAIIVADQNES</sequence>
<dbReference type="AlphaFoldDB" id="A0AAE0I1X2"/>
<dbReference type="EMBL" id="JAUEDM010000005">
    <property type="protein sequence ID" value="KAK3317032.1"/>
    <property type="molecule type" value="Genomic_DNA"/>
</dbReference>
<gene>
    <name evidence="2" type="ORF">B0H66DRAFT_576649</name>
</gene>
<evidence type="ECO:0000313" key="3">
    <source>
        <dbReference type="Proteomes" id="UP001283341"/>
    </source>
</evidence>
<reference evidence="2" key="2">
    <citation type="submission" date="2023-06" db="EMBL/GenBank/DDBJ databases">
        <authorList>
            <consortium name="Lawrence Berkeley National Laboratory"/>
            <person name="Haridas S."/>
            <person name="Hensen N."/>
            <person name="Bonometti L."/>
            <person name="Westerberg I."/>
            <person name="Brannstrom I.O."/>
            <person name="Guillou S."/>
            <person name="Cros-Aarteil S."/>
            <person name="Calhoun S."/>
            <person name="Kuo A."/>
            <person name="Mondo S."/>
            <person name="Pangilinan J."/>
            <person name="Riley R."/>
            <person name="Labutti K."/>
            <person name="Andreopoulos B."/>
            <person name="Lipzen A."/>
            <person name="Chen C."/>
            <person name="Yanf M."/>
            <person name="Daum C."/>
            <person name="Ng V."/>
            <person name="Clum A."/>
            <person name="Steindorff A."/>
            <person name="Ohm R."/>
            <person name="Martin F."/>
            <person name="Silar P."/>
            <person name="Natvig D."/>
            <person name="Lalanne C."/>
            <person name="Gautier V."/>
            <person name="Ament-Velasquez S.L."/>
            <person name="Kruys A."/>
            <person name="Hutchinson M.I."/>
            <person name="Powell A.J."/>
            <person name="Barry K."/>
            <person name="Miller A.N."/>
            <person name="Grigoriev I.V."/>
            <person name="Debuchy R."/>
            <person name="Gladieux P."/>
            <person name="Thoren M.H."/>
            <person name="Johannesson H."/>
        </authorList>
    </citation>
    <scope>NUCLEOTIDE SEQUENCE</scope>
    <source>
        <strain evidence="2">CBS 118394</strain>
    </source>
</reference>
<name>A0AAE0I1X2_9PEZI</name>